<evidence type="ECO:0000313" key="1">
    <source>
        <dbReference type="EMBL" id="KAK1859153.1"/>
    </source>
</evidence>
<organism evidence="1 2">
    <name type="scientific">Pyropia yezoensis</name>
    <name type="common">Susabi-nori</name>
    <name type="synonym">Porphyra yezoensis</name>
    <dbReference type="NCBI Taxonomy" id="2788"/>
    <lineage>
        <taxon>Eukaryota</taxon>
        <taxon>Rhodophyta</taxon>
        <taxon>Bangiophyceae</taxon>
        <taxon>Bangiales</taxon>
        <taxon>Bangiaceae</taxon>
        <taxon>Pyropia</taxon>
    </lineage>
</organism>
<accession>A0ACC3BNH0</accession>
<sequence length="236" mass="23630">MALPRGDFPPPPIEGNCPDCVGVTDGFLADCPPPRPLLPSTCVSSQDDTPGSFAEPWAYDGPRDAAVAALRREVLAMPGAVTVAADHDGYLRVAVVTTEWGRPVVDDIEVYATVGDATVQFRAARRGGGGLAAAASGVSSRGGIGGIGGAGGGGGIGAALGGLGLGSGGSLAARLDAIRRRLGWEKVVVLRSRRRLFGVVESPWDTFAPSAGRAAGADVDGGGGGGALTRTPSHHP</sequence>
<protein>
    <submittedName>
        <fullName evidence="1">Uncharacterized protein</fullName>
    </submittedName>
</protein>
<comment type="caution">
    <text evidence="1">The sequence shown here is derived from an EMBL/GenBank/DDBJ whole genome shotgun (WGS) entry which is preliminary data.</text>
</comment>
<keyword evidence="2" id="KW-1185">Reference proteome</keyword>
<name>A0ACC3BNH0_PYRYE</name>
<reference evidence="1" key="1">
    <citation type="submission" date="2019-11" db="EMBL/GenBank/DDBJ databases">
        <title>Nori genome reveals adaptations in red seaweeds to the harsh intertidal environment.</title>
        <authorList>
            <person name="Wang D."/>
            <person name="Mao Y."/>
        </authorList>
    </citation>
    <scope>NUCLEOTIDE SEQUENCE</scope>
    <source>
        <tissue evidence="1">Gametophyte</tissue>
    </source>
</reference>
<proteinExistence type="predicted"/>
<dbReference type="Proteomes" id="UP000798662">
    <property type="component" value="Chromosome 1"/>
</dbReference>
<gene>
    <name evidence="1" type="ORF">I4F81_001750</name>
</gene>
<dbReference type="EMBL" id="CM020618">
    <property type="protein sequence ID" value="KAK1859153.1"/>
    <property type="molecule type" value="Genomic_DNA"/>
</dbReference>
<evidence type="ECO:0000313" key="2">
    <source>
        <dbReference type="Proteomes" id="UP000798662"/>
    </source>
</evidence>